<reference evidence="8" key="1">
    <citation type="journal article" date="2019" name="Int. J. Syst. Evol. Microbiol.">
        <title>The Global Catalogue of Microorganisms (GCM) 10K type strain sequencing project: providing services to taxonomists for standard genome sequencing and annotation.</title>
        <authorList>
            <consortium name="The Broad Institute Genomics Platform"/>
            <consortium name="The Broad Institute Genome Sequencing Center for Infectious Disease"/>
            <person name="Wu L."/>
            <person name="Ma J."/>
        </authorList>
    </citation>
    <scope>NUCLEOTIDE SEQUENCE [LARGE SCALE GENOMIC DNA]</scope>
    <source>
        <strain evidence="8">JCM 13006</strain>
    </source>
</reference>
<evidence type="ECO:0000256" key="3">
    <source>
        <dbReference type="ARBA" id="ARBA00022618"/>
    </source>
</evidence>
<dbReference type="Pfam" id="PF04686">
    <property type="entry name" value="SsgA"/>
    <property type="match status" value="1"/>
</dbReference>
<dbReference type="InterPro" id="IPR006776">
    <property type="entry name" value="SsgB"/>
</dbReference>
<evidence type="ECO:0000256" key="2">
    <source>
        <dbReference type="ARBA" id="ARBA00009323"/>
    </source>
</evidence>
<keyword evidence="3" id="KW-0132">Cell division</keyword>
<evidence type="ECO:0008006" key="9">
    <source>
        <dbReference type="Google" id="ProtNLM"/>
    </source>
</evidence>
<evidence type="ECO:0000313" key="8">
    <source>
        <dbReference type="Proteomes" id="UP001501752"/>
    </source>
</evidence>
<proteinExistence type="inferred from homology"/>
<protein>
    <recommendedName>
        <fullName evidence="9">SsgA family sporulation/cell division regulator</fullName>
    </recommendedName>
</protein>
<dbReference type="RefSeq" id="WP_345697326.1">
    <property type="nucleotide sequence ID" value="NZ_BAABIS010000001.1"/>
</dbReference>
<comment type="subcellular location">
    <subcellularLocation>
        <location evidence="1">Cell septum</location>
    </subcellularLocation>
</comment>
<gene>
    <name evidence="7" type="ORF">GCM10023235_29930</name>
</gene>
<evidence type="ECO:0000256" key="4">
    <source>
        <dbReference type="ARBA" id="ARBA00022969"/>
    </source>
</evidence>
<organism evidence="7 8">
    <name type="scientific">Kitasatospora terrestris</name>
    <dbReference type="NCBI Taxonomy" id="258051"/>
    <lineage>
        <taxon>Bacteria</taxon>
        <taxon>Bacillati</taxon>
        <taxon>Actinomycetota</taxon>
        <taxon>Actinomycetes</taxon>
        <taxon>Kitasatosporales</taxon>
        <taxon>Streptomycetaceae</taxon>
        <taxon>Kitasatospora</taxon>
    </lineage>
</organism>
<sequence length="154" mass="16425">MRHQDMSDGRELPEHGVGRPAVLAARLAMELDGGHGLAFRLPVDVTYSAADPLVVELTFLLPGDAPVRWTVSRELLLDGISAPAGEGDIHVCPDGADPGLVRILLRAPGGEALLTTRVAALHEVLLRTDLLVPFGAEWSESDLDQELAHMLAAN</sequence>
<keyword evidence="6" id="KW-0131">Cell cycle</keyword>
<accession>A0ABP9DPS2</accession>
<evidence type="ECO:0000256" key="6">
    <source>
        <dbReference type="ARBA" id="ARBA00023306"/>
    </source>
</evidence>
<evidence type="ECO:0000256" key="5">
    <source>
        <dbReference type="ARBA" id="ARBA00023210"/>
    </source>
</evidence>
<keyword evidence="8" id="KW-1185">Reference proteome</keyword>
<comment type="caution">
    <text evidence="7">The sequence shown here is derived from an EMBL/GenBank/DDBJ whole genome shotgun (WGS) entry which is preliminary data.</text>
</comment>
<dbReference type="Proteomes" id="UP001501752">
    <property type="component" value="Unassembled WGS sequence"/>
</dbReference>
<evidence type="ECO:0000313" key="7">
    <source>
        <dbReference type="EMBL" id="GAA4850909.1"/>
    </source>
</evidence>
<evidence type="ECO:0000256" key="1">
    <source>
        <dbReference type="ARBA" id="ARBA00004431"/>
    </source>
</evidence>
<name>A0ABP9DPS2_9ACTN</name>
<dbReference type="EMBL" id="BAABIS010000001">
    <property type="protein sequence ID" value="GAA4850909.1"/>
    <property type="molecule type" value="Genomic_DNA"/>
</dbReference>
<keyword evidence="5" id="KW-0717">Septation</keyword>
<comment type="similarity">
    <text evidence="2">Belongs to the SsgA family.</text>
</comment>
<keyword evidence="4" id="KW-0749">Sporulation</keyword>
<dbReference type="Gene3D" id="2.30.31.20">
    <property type="entry name" value="Sporulation-specific cell division protein SsgB"/>
    <property type="match status" value="1"/>
</dbReference>
<dbReference type="InterPro" id="IPR038658">
    <property type="entry name" value="SsgB_sf"/>
</dbReference>